<feature type="domain" description="EamA" evidence="7">
    <location>
        <begin position="6"/>
        <end position="137"/>
    </location>
</feature>
<feature type="transmembrane region" description="Helical" evidence="6">
    <location>
        <begin position="37"/>
        <end position="54"/>
    </location>
</feature>
<reference evidence="8 9" key="1">
    <citation type="submission" date="2019-08" db="EMBL/GenBank/DDBJ databases">
        <title>In-depth cultivation of the pig gut microbiome towards novel bacterial diversity and tailored functional studies.</title>
        <authorList>
            <person name="Wylensek D."/>
            <person name="Hitch T.C.A."/>
            <person name="Clavel T."/>
        </authorList>
    </citation>
    <scope>NUCLEOTIDE SEQUENCE [LARGE SCALE GENOMIC DNA]</scope>
    <source>
        <strain evidence="8 9">Oil+RF-744-WCA-WT-13</strain>
    </source>
</reference>
<evidence type="ECO:0000313" key="8">
    <source>
        <dbReference type="EMBL" id="MST81713.1"/>
    </source>
</evidence>
<keyword evidence="4 6" id="KW-1133">Transmembrane helix</keyword>
<feature type="transmembrane region" description="Helical" evidence="6">
    <location>
        <begin position="7"/>
        <end position="25"/>
    </location>
</feature>
<dbReference type="Proteomes" id="UP000466864">
    <property type="component" value="Unassembled WGS sequence"/>
</dbReference>
<name>A0A7X2TP71_9FIRM</name>
<dbReference type="AlphaFoldDB" id="A0A7X2TP71"/>
<feature type="transmembrane region" description="Helical" evidence="6">
    <location>
        <begin position="147"/>
        <end position="165"/>
    </location>
</feature>
<dbReference type="SUPFAM" id="SSF103481">
    <property type="entry name" value="Multidrug resistance efflux transporter EmrE"/>
    <property type="match status" value="2"/>
</dbReference>
<feature type="transmembrane region" description="Helical" evidence="6">
    <location>
        <begin position="202"/>
        <end position="223"/>
    </location>
</feature>
<proteinExistence type="inferred from homology"/>
<feature type="transmembrane region" description="Helical" evidence="6">
    <location>
        <begin position="98"/>
        <end position="114"/>
    </location>
</feature>
<evidence type="ECO:0000313" key="9">
    <source>
        <dbReference type="Proteomes" id="UP000466864"/>
    </source>
</evidence>
<evidence type="ECO:0000256" key="3">
    <source>
        <dbReference type="ARBA" id="ARBA00022692"/>
    </source>
</evidence>
<keyword evidence="5 6" id="KW-0472">Membrane</keyword>
<dbReference type="Pfam" id="PF00892">
    <property type="entry name" value="EamA"/>
    <property type="match status" value="2"/>
</dbReference>
<comment type="subcellular location">
    <subcellularLocation>
        <location evidence="1">Membrane</location>
        <topology evidence="1">Multi-pass membrane protein</topology>
    </subcellularLocation>
</comment>
<protein>
    <submittedName>
        <fullName evidence="8">DMT family transporter</fullName>
    </submittedName>
</protein>
<gene>
    <name evidence="8" type="ORF">FYJ60_05230</name>
</gene>
<evidence type="ECO:0000256" key="2">
    <source>
        <dbReference type="ARBA" id="ARBA00007362"/>
    </source>
</evidence>
<feature type="domain" description="EamA" evidence="7">
    <location>
        <begin position="149"/>
        <end position="275"/>
    </location>
</feature>
<sequence>MKNKNRGILYVLLEAFFFALMTFFLKEAGSLPTMEKALFRNLVASVVSLIILLRTEEKLKIKKGSLPFLILRAAGGTVGLICNFYAVDHLLISDANMLNKMSPFFAILFSIFILKEKARKFDWACVALAFTGALIVIRPGFSMAAGPAFIGLCGGLGAGLAYTFVRLLGVRGERGPVIVFFFSAASTLFTLPFAVAQFQPMTVRQFLCLLATGFSAMGGQLCVTKAYTYAPAKEISVFDYSQVIFAALLGALFLGEYPDAVSFLGYAVIIGAAVLRWHVTNHREPLPEKN</sequence>
<keyword evidence="3 6" id="KW-0812">Transmembrane</keyword>
<accession>A0A7X2TP71</accession>
<comment type="similarity">
    <text evidence="2">Belongs to the EamA transporter family.</text>
</comment>
<feature type="transmembrane region" description="Helical" evidence="6">
    <location>
        <begin position="260"/>
        <end position="279"/>
    </location>
</feature>
<dbReference type="InterPro" id="IPR000620">
    <property type="entry name" value="EamA_dom"/>
</dbReference>
<organism evidence="8 9">
    <name type="scientific">Bilifractor porci</name>
    <dbReference type="NCBI Taxonomy" id="2606636"/>
    <lineage>
        <taxon>Bacteria</taxon>
        <taxon>Bacillati</taxon>
        <taxon>Bacillota</taxon>
        <taxon>Clostridia</taxon>
        <taxon>Lachnospirales</taxon>
        <taxon>Lachnospiraceae</taxon>
        <taxon>Bilifractor</taxon>
    </lineage>
</organism>
<evidence type="ECO:0000256" key="5">
    <source>
        <dbReference type="ARBA" id="ARBA00023136"/>
    </source>
</evidence>
<feature type="transmembrane region" description="Helical" evidence="6">
    <location>
        <begin position="177"/>
        <end position="196"/>
    </location>
</feature>
<feature type="transmembrane region" description="Helical" evidence="6">
    <location>
        <begin position="235"/>
        <end position="254"/>
    </location>
</feature>
<evidence type="ECO:0000256" key="1">
    <source>
        <dbReference type="ARBA" id="ARBA00004141"/>
    </source>
</evidence>
<dbReference type="PANTHER" id="PTHR22911:SF6">
    <property type="entry name" value="SOLUTE CARRIER FAMILY 35 MEMBER G1"/>
    <property type="match status" value="1"/>
</dbReference>
<evidence type="ECO:0000256" key="6">
    <source>
        <dbReference type="SAM" id="Phobius"/>
    </source>
</evidence>
<dbReference type="InterPro" id="IPR037185">
    <property type="entry name" value="EmrE-like"/>
</dbReference>
<comment type="caution">
    <text evidence="8">The sequence shown here is derived from an EMBL/GenBank/DDBJ whole genome shotgun (WGS) entry which is preliminary data.</text>
</comment>
<dbReference type="PANTHER" id="PTHR22911">
    <property type="entry name" value="ACYL-MALONYL CONDENSING ENZYME-RELATED"/>
    <property type="match status" value="1"/>
</dbReference>
<keyword evidence="9" id="KW-1185">Reference proteome</keyword>
<feature type="transmembrane region" description="Helical" evidence="6">
    <location>
        <begin position="66"/>
        <end position="86"/>
    </location>
</feature>
<dbReference type="EMBL" id="VUMV01000003">
    <property type="protein sequence ID" value="MST81713.1"/>
    <property type="molecule type" value="Genomic_DNA"/>
</dbReference>
<evidence type="ECO:0000256" key="4">
    <source>
        <dbReference type="ARBA" id="ARBA00022989"/>
    </source>
</evidence>
<feature type="transmembrane region" description="Helical" evidence="6">
    <location>
        <begin position="121"/>
        <end position="141"/>
    </location>
</feature>
<dbReference type="GO" id="GO:0016020">
    <property type="term" value="C:membrane"/>
    <property type="evidence" value="ECO:0007669"/>
    <property type="project" value="UniProtKB-SubCell"/>
</dbReference>
<evidence type="ECO:0000259" key="7">
    <source>
        <dbReference type="Pfam" id="PF00892"/>
    </source>
</evidence>